<dbReference type="AlphaFoldDB" id="A0AA40X5N8"/>
<dbReference type="GO" id="GO:0016989">
    <property type="term" value="F:sigma factor antagonist activity"/>
    <property type="evidence" value="ECO:0007669"/>
    <property type="project" value="TreeGrafter"/>
</dbReference>
<evidence type="ECO:0000259" key="2">
    <source>
        <dbReference type="Pfam" id="PF04773"/>
    </source>
</evidence>
<dbReference type="PANTHER" id="PTHR30273:SF2">
    <property type="entry name" value="PROTEIN FECR"/>
    <property type="match status" value="1"/>
</dbReference>
<feature type="domain" description="FecR protein" evidence="2">
    <location>
        <begin position="116"/>
        <end position="211"/>
    </location>
</feature>
<keyword evidence="1" id="KW-0472">Membrane</keyword>
<sequence length="344" mass="38270">MNSAINKHLSADEQAARWLSKQHSAMSGEEQRQFTDWKSQGDNAARYHAMQSLWQRIGDLPQENVARLRDSLPMKTHQTARHLFWRPALVAAVLCMVLVWPLWQSLAPPVMTMAFHTGRGETQQLTLPDGTVLSLDAETQGHVAYYPQRREVTLVKGQVFFKVNHQNDNPFVVLSGPSRVTVLGTSFGVRYIPQSMSGDGVDIAVSSGVVRIGPRAWLADIRWRAMATLHLGADEPHLMVLRATQRATSDANGNLTRQLSLAPDAIADWRQSRINFNNTPLSLALAEFSRYGDVPYKLASADVAALRISGSFNAHRPDSFAHALPKVLPVKINILAEETQILKR</sequence>
<keyword evidence="1" id="KW-1133">Transmembrane helix</keyword>
<dbReference type="Gene3D" id="2.60.120.1440">
    <property type="match status" value="1"/>
</dbReference>
<protein>
    <submittedName>
        <fullName evidence="3">FecR domain-containing protein</fullName>
    </submittedName>
</protein>
<dbReference type="EMBL" id="JADMKS010000008">
    <property type="protein sequence ID" value="MBF6638824.1"/>
    <property type="molecule type" value="Genomic_DNA"/>
</dbReference>
<name>A0AA40X5N8_9GAMM</name>
<comment type="caution">
    <text evidence="3">The sequence shown here is derived from an EMBL/GenBank/DDBJ whole genome shotgun (WGS) entry which is preliminary data.</text>
</comment>
<evidence type="ECO:0000313" key="3">
    <source>
        <dbReference type="EMBL" id="MBF6638824.1"/>
    </source>
</evidence>
<gene>
    <name evidence="3" type="ORF">ITX54_19335</name>
</gene>
<dbReference type="InterPro" id="IPR012373">
    <property type="entry name" value="Ferrdict_sens_TM"/>
</dbReference>
<dbReference type="PANTHER" id="PTHR30273">
    <property type="entry name" value="PERIPLASMIC SIGNAL SENSOR AND SIGMA FACTOR ACTIVATOR FECR-RELATED"/>
    <property type="match status" value="1"/>
</dbReference>
<reference evidence="3" key="2">
    <citation type="submission" date="2022-09" db="EMBL/GenBank/DDBJ databases">
        <title>Rouxiella aceris sp. nov., isolated from tree sap and emended description of the genus Rhouxiella.</title>
        <authorList>
            <person name="Kim I.S."/>
        </authorList>
    </citation>
    <scope>NUCLEOTIDE SEQUENCE</scope>
    <source>
        <strain evidence="3">SAP-2</strain>
    </source>
</reference>
<keyword evidence="1" id="KW-0812">Transmembrane</keyword>
<reference evidence="3" key="1">
    <citation type="submission" date="2020-11" db="EMBL/GenBank/DDBJ databases">
        <authorList>
            <person name="Lee S.D."/>
        </authorList>
    </citation>
    <scope>NUCLEOTIDE SEQUENCE</scope>
    <source>
        <strain evidence="3">SAP-2</strain>
    </source>
</reference>
<dbReference type="Pfam" id="PF04773">
    <property type="entry name" value="FecR"/>
    <property type="match status" value="1"/>
</dbReference>
<feature type="transmembrane region" description="Helical" evidence="1">
    <location>
        <begin position="83"/>
        <end position="103"/>
    </location>
</feature>
<dbReference type="Proteomes" id="UP000705283">
    <property type="component" value="Unassembled WGS sequence"/>
</dbReference>
<evidence type="ECO:0000256" key="1">
    <source>
        <dbReference type="SAM" id="Phobius"/>
    </source>
</evidence>
<dbReference type="PIRSF" id="PIRSF018266">
    <property type="entry name" value="FecR"/>
    <property type="match status" value="1"/>
</dbReference>
<organism evidence="3 4">
    <name type="scientific">Rouxiella silvae</name>
    <dbReference type="NCBI Taxonomy" id="1646373"/>
    <lineage>
        <taxon>Bacteria</taxon>
        <taxon>Pseudomonadati</taxon>
        <taxon>Pseudomonadota</taxon>
        <taxon>Gammaproteobacteria</taxon>
        <taxon>Enterobacterales</taxon>
        <taxon>Yersiniaceae</taxon>
        <taxon>Rouxiella</taxon>
    </lineage>
</organism>
<accession>A0AA40X5N8</accession>
<evidence type="ECO:0000313" key="4">
    <source>
        <dbReference type="Proteomes" id="UP000705283"/>
    </source>
</evidence>
<dbReference type="Gene3D" id="3.55.50.30">
    <property type="match status" value="1"/>
</dbReference>
<dbReference type="InterPro" id="IPR006860">
    <property type="entry name" value="FecR"/>
</dbReference>
<proteinExistence type="predicted"/>